<organism evidence="3 4">
    <name type="scientific">Pseudomonas pohangensis</name>
    <dbReference type="NCBI Taxonomy" id="364197"/>
    <lineage>
        <taxon>Bacteria</taxon>
        <taxon>Pseudomonadati</taxon>
        <taxon>Pseudomonadota</taxon>
        <taxon>Gammaproteobacteria</taxon>
        <taxon>Pseudomonadales</taxon>
        <taxon>Pseudomonadaceae</taxon>
        <taxon>Pseudomonas</taxon>
    </lineage>
</organism>
<evidence type="ECO:0000256" key="1">
    <source>
        <dbReference type="SAM" id="MobiDB-lite"/>
    </source>
</evidence>
<evidence type="ECO:0000313" key="3">
    <source>
        <dbReference type="EMBL" id="SDU25096.1"/>
    </source>
</evidence>
<dbReference type="AlphaFoldDB" id="A0A1H2GZV4"/>
<dbReference type="InterPro" id="IPR011723">
    <property type="entry name" value="Znf/thioredoxin_put"/>
</dbReference>
<dbReference type="Pfam" id="PF11906">
    <property type="entry name" value="DUF3426"/>
    <property type="match status" value="1"/>
</dbReference>
<dbReference type="NCBIfam" id="TIGR02098">
    <property type="entry name" value="MJ0042_CXXC"/>
    <property type="match status" value="1"/>
</dbReference>
<feature type="compositionally biased region" description="Low complexity" evidence="1">
    <location>
        <begin position="160"/>
        <end position="187"/>
    </location>
</feature>
<keyword evidence="4" id="KW-1185">Reference proteome</keyword>
<name>A0A1H2GZV4_9PSED</name>
<feature type="region of interest" description="Disordered" evidence="1">
    <location>
        <begin position="114"/>
        <end position="235"/>
    </location>
</feature>
<dbReference type="STRING" id="364197.SAMN05216296_2657"/>
<dbReference type="OrthoDB" id="5294582at2"/>
<feature type="compositionally biased region" description="Low complexity" evidence="1">
    <location>
        <begin position="49"/>
        <end position="74"/>
    </location>
</feature>
<dbReference type="Proteomes" id="UP000243232">
    <property type="component" value="Chromosome I"/>
</dbReference>
<feature type="compositionally biased region" description="Basic and acidic residues" evidence="1">
    <location>
        <begin position="143"/>
        <end position="158"/>
    </location>
</feature>
<evidence type="ECO:0000313" key="4">
    <source>
        <dbReference type="Proteomes" id="UP000243232"/>
    </source>
</evidence>
<dbReference type="EMBL" id="LT629785">
    <property type="protein sequence ID" value="SDU25096.1"/>
    <property type="molecule type" value="Genomic_DNA"/>
</dbReference>
<proteinExistence type="predicted"/>
<protein>
    <submittedName>
        <fullName evidence="3">MJ0042 family finger-like domain-containing protein</fullName>
    </submittedName>
</protein>
<dbReference type="RefSeq" id="WP_090196179.1">
    <property type="nucleotide sequence ID" value="NZ_LT629785.1"/>
</dbReference>
<dbReference type="InterPro" id="IPR021834">
    <property type="entry name" value="DUF3426"/>
</dbReference>
<dbReference type="Pfam" id="PF13719">
    <property type="entry name" value="Zn_ribbon_5"/>
    <property type="match status" value="1"/>
</dbReference>
<reference evidence="4" key="1">
    <citation type="submission" date="2016-10" db="EMBL/GenBank/DDBJ databases">
        <authorList>
            <person name="Varghese N."/>
            <person name="Submissions S."/>
        </authorList>
    </citation>
    <scope>NUCLEOTIDE SEQUENCE [LARGE SCALE GENOMIC DNA]</scope>
    <source>
        <strain evidence="4">DSM 17875</strain>
    </source>
</reference>
<feature type="region of interest" description="Disordered" evidence="1">
    <location>
        <begin position="47"/>
        <end position="75"/>
    </location>
</feature>
<accession>A0A1H2GZV4</accession>
<feature type="domain" description="Zinc finger/thioredoxin putative" evidence="2">
    <location>
        <begin position="6"/>
        <end position="41"/>
    </location>
</feature>
<evidence type="ECO:0000259" key="2">
    <source>
        <dbReference type="Pfam" id="PF13719"/>
    </source>
</evidence>
<gene>
    <name evidence="3" type="ORF">SAMN05216296_2657</name>
</gene>
<sequence>MSDSFVTQCPHCRTSFRVSQVQLSAAQGAVRCGACLHVFNAHQHLLDKPSTAGNPGAAPATPASPAATSLQPAPDQAATETLARKDSLDTVRIHDDLDLDSLDLDEELARLEQEEQLHSRSRIPLESPASRQPAFEMAPATEAKADERWAEKLLEDSQRPANSSSAAPAATTTELAESPAEPASTAPWQDSDDDTERLEPAIEDEHTDEAEDQHIDMDIQAPAPAGSTDEADTTTRFRPNDKLLELDQDPLQLQWQAPGRPWGRWLGWGLLNLIAAGALITQYTFYHFDELARQDQYRPWFESICPQLGCSLPPKVDVNLIKSSNLVIRSHPDFAGALVVDAILYNRASFEQPFPLLELRFSDINNKPLANRRFKPSEYLAGELAGQSQMPPQTPIHISLDILDPGQEAVNYNLIFQSPE</sequence>